<dbReference type="PROSITE" id="PS51186">
    <property type="entry name" value="GNAT"/>
    <property type="match status" value="1"/>
</dbReference>
<dbReference type="STRING" id="316057.RPD_2236"/>
<dbReference type="SUPFAM" id="SSF55729">
    <property type="entry name" value="Acyl-CoA N-acyltransferases (Nat)"/>
    <property type="match status" value="1"/>
</dbReference>
<dbReference type="Pfam" id="PF00583">
    <property type="entry name" value="Acetyltransf_1"/>
    <property type="match status" value="1"/>
</dbReference>
<gene>
    <name evidence="2" type="ordered locus">RPD_2236</name>
</gene>
<accession>Q138L8</accession>
<reference evidence="2 3" key="1">
    <citation type="submission" date="2006-03" db="EMBL/GenBank/DDBJ databases">
        <title>Complete sequence of Rhodopseudomonas palustris BisB5.</title>
        <authorList>
            <consortium name="US DOE Joint Genome Institute"/>
            <person name="Copeland A."/>
            <person name="Lucas S."/>
            <person name="Lapidus A."/>
            <person name="Barry K."/>
            <person name="Detter J.C."/>
            <person name="Glavina del Rio T."/>
            <person name="Hammon N."/>
            <person name="Israni S."/>
            <person name="Dalin E."/>
            <person name="Tice H."/>
            <person name="Pitluck S."/>
            <person name="Chain P."/>
            <person name="Malfatti S."/>
            <person name="Shin M."/>
            <person name="Vergez L."/>
            <person name="Schmutz J."/>
            <person name="Larimer F."/>
            <person name="Land M."/>
            <person name="Hauser L."/>
            <person name="Pelletier D.A."/>
            <person name="Kyrpides N."/>
            <person name="Lykidis A."/>
            <person name="Oda Y."/>
            <person name="Harwood C.S."/>
            <person name="Richardson P."/>
        </authorList>
    </citation>
    <scope>NUCLEOTIDE SEQUENCE [LARGE SCALE GENOMIC DNA]</scope>
    <source>
        <strain evidence="2 3">BisB5</strain>
    </source>
</reference>
<protein>
    <submittedName>
        <fullName evidence="2">GCN5-related N-acetyltransferase</fullName>
    </submittedName>
</protein>
<dbReference type="EMBL" id="CP000283">
    <property type="protein sequence ID" value="ABE39471.1"/>
    <property type="molecule type" value="Genomic_DNA"/>
</dbReference>
<dbReference type="AlphaFoldDB" id="Q138L8"/>
<dbReference type="HOGENOM" id="CLU_099842_0_0_5"/>
<dbReference type="Gene3D" id="3.40.630.30">
    <property type="match status" value="1"/>
</dbReference>
<proteinExistence type="predicted"/>
<name>Q138L8_RHOPS</name>
<dbReference type="InterPro" id="IPR000182">
    <property type="entry name" value="GNAT_dom"/>
</dbReference>
<dbReference type="Proteomes" id="UP000001818">
    <property type="component" value="Chromosome"/>
</dbReference>
<evidence type="ECO:0000313" key="3">
    <source>
        <dbReference type="Proteomes" id="UP000001818"/>
    </source>
</evidence>
<dbReference type="eggNOG" id="COG1247">
    <property type="taxonomic scope" value="Bacteria"/>
</dbReference>
<evidence type="ECO:0000313" key="2">
    <source>
        <dbReference type="EMBL" id="ABE39471.1"/>
    </source>
</evidence>
<dbReference type="BioCyc" id="RPAL316057:RPD_RS11225-MONOMER"/>
<keyword evidence="2" id="KW-0808">Transferase</keyword>
<dbReference type="GO" id="GO:0016747">
    <property type="term" value="F:acyltransferase activity, transferring groups other than amino-acyl groups"/>
    <property type="evidence" value="ECO:0007669"/>
    <property type="project" value="InterPro"/>
</dbReference>
<organism evidence="2 3">
    <name type="scientific">Rhodopseudomonas palustris (strain BisB5)</name>
    <dbReference type="NCBI Taxonomy" id="316057"/>
    <lineage>
        <taxon>Bacteria</taxon>
        <taxon>Pseudomonadati</taxon>
        <taxon>Pseudomonadota</taxon>
        <taxon>Alphaproteobacteria</taxon>
        <taxon>Hyphomicrobiales</taxon>
        <taxon>Nitrobacteraceae</taxon>
        <taxon>Rhodopseudomonas</taxon>
    </lineage>
</organism>
<feature type="domain" description="N-acetyltransferase" evidence="1">
    <location>
        <begin position="18"/>
        <end position="179"/>
    </location>
</feature>
<dbReference type="KEGG" id="rpd:RPD_2236"/>
<sequence length="180" mass="19294">MMTETPRSTDPRRHHAAIRWRPMAPADLPAVNSVAAQVHLAHPEDAAVFAERLALHPAGCSVLEGDDGVAGYIISHPWRTAEPPALNTLLGSIPAPASTYYIHDIAVLPSARRGGAAAAVLATLVHHAATLADNISIVAIGGTLPFWQRQGFVIARDPKLDAKLKSYDADACYMVRKLDR</sequence>
<dbReference type="InterPro" id="IPR016181">
    <property type="entry name" value="Acyl_CoA_acyltransferase"/>
</dbReference>
<evidence type="ECO:0000259" key="1">
    <source>
        <dbReference type="PROSITE" id="PS51186"/>
    </source>
</evidence>